<keyword evidence="2" id="KW-0732">Signal</keyword>
<dbReference type="InterPro" id="IPR029052">
    <property type="entry name" value="Metallo-depent_PP-like"/>
</dbReference>
<dbReference type="PANTHER" id="PTHR11124">
    <property type="entry name" value="VACUOLAR SORTING PROTEIN VPS29"/>
    <property type="match status" value="1"/>
</dbReference>
<evidence type="ECO:0000313" key="3">
    <source>
        <dbReference type="EMBL" id="PKI85050.1"/>
    </source>
</evidence>
<dbReference type="AlphaFoldDB" id="A0A2N1JET0"/>
<dbReference type="EMBL" id="KZ454988">
    <property type="protein sequence ID" value="PKI85050.1"/>
    <property type="molecule type" value="Genomic_DNA"/>
</dbReference>
<proteinExistence type="predicted"/>
<dbReference type="SUPFAM" id="SSF56300">
    <property type="entry name" value="Metallo-dependent phosphatases"/>
    <property type="match status" value="1"/>
</dbReference>
<protein>
    <recommendedName>
        <fullName evidence="5">Vacuolar protein sorting-associated protein 29</fullName>
    </recommendedName>
</protein>
<evidence type="ECO:0000256" key="2">
    <source>
        <dbReference type="SAM" id="SignalP"/>
    </source>
</evidence>
<feature type="compositionally biased region" description="Basic and acidic residues" evidence="1">
    <location>
        <begin position="128"/>
        <end position="140"/>
    </location>
</feature>
<dbReference type="SUPFAM" id="SSF50494">
    <property type="entry name" value="Trypsin-like serine proteases"/>
    <property type="match status" value="1"/>
</dbReference>
<organism evidence="3 4">
    <name type="scientific">Malassezia vespertilionis</name>
    <dbReference type="NCBI Taxonomy" id="2020962"/>
    <lineage>
        <taxon>Eukaryota</taxon>
        <taxon>Fungi</taxon>
        <taxon>Dikarya</taxon>
        <taxon>Basidiomycota</taxon>
        <taxon>Ustilaginomycotina</taxon>
        <taxon>Malasseziomycetes</taxon>
        <taxon>Malasseziales</taxon>
        <taxon>Malasseziaceae</taxon>
        <taxon>Malassezia</taxon>
    </lineage>
</organism>
<feature type="chain" id="PRO_5014625237" description="Vacuolar protein sorting-associated protein 29" evidence="2">
    <location>
        <begin position="17"/>
        <end position="650"/>
    </location>
</feature>
<dbReference type="STRING" id="2020962.A0A2N1JET0"/>
<sequence length="650" mass="69492">MLVLVIGMLVLVTNLPDKFQQLLAPGKIEQVICTGNICDKPTFDFLRALSSELHVVRGDYDEVLPVGDKGALANLARSMGVDVLLSGATHKFEAYQYEGYFFVNPGSATGAWISESSAVCGAETWEKGPLHESGAKDTTEKPGCTAHNKTPEPRNGPPPLLNELSDGTIPSFASVPINPATSVDHMLGTAMPAAPVAKSDDRGARRTLNDAHDASELNRMVNSDTDANGDIASRRAEMERLRSTATGASRRGTAIPDADRLLTQSLDSAQLRWNEEATIMPTVPRSSPEIGTEQDRGALEHYAITAARVLAKQSALDVHVAQLRDLHADVTEKANVQLSVELPYEPAPRSERRVEVTSAVSSPEELQQCADDGVLLLCYIDGVGTGNERVSMSSGFAVQGGDALAPGEGAGKGSLVVSCAHTLQSAYTPSQGHADSSGTMFAITRLGYIFPVRTLVSSLPDADIALFQLDERPLLLDAVSNTLERVDRPLRTLPVSPYPAVLHSELSISSFGGWLSASCESNKIAAFPRLTDNQVIRNRWARATLVGYKDPIGRVAETGTYDELAQLSFTLNDQAPETPESLRRASLKRSKMSFPLPGSSGGPVVDINSGSVVGIVRGHRTSQLHGSRGDAVPAEKVFELFALPGLGNRR</sequence>
<reference evidence="3 4" key="1">
    <citation type="submission" date="2017-10" db="EMBL/GenBank/DDBJ databases">
        <title>A novel species of cold-tolerant Malassezia isolated from bats.</title>
        <authorList>
            <person name="Lorch J.M."/>
            <person name="Palmer J.M."/>
            <person name="Vanderwolf K.J."/>
            <person name="Schmidt K.Z."/>
            <person name="Verant M.L."/>
            <person name="Weller T.J."/>
            <person name="Blehert D.S."/>
        </authorList>
    </citation>
    <scope>NUCLEOTIDE SEQUENCE [LARGE SCALE GENOMIC DNA]</scope>
    <source>
        <strain evidence="3 4">NWHC:44797-103</strain>
    </source>
</reference>
<accession>A0A2N1JET0</accession>
<evidence type="ECO:0000313" key="4">
    <source>
        <dbReference type="Proteomes" id="UP000232875"/>
    </source>
</evidence>
<gene>
    <name evidence="3" type="ORF">MVES_000789</name>
</gene>
<dbReference type="Proteomes" id="UP000232875">
    <property type="component" value="Unassembled WGS sequence"/>
</dbReference>
<dbReference type="InterPro" id="IPR000979">
    <property type="entry name" value="Phosphodiesterase_MJ0936/Vps29"/>
</dbReference>
<dbReference type="OrthoDB" id="10054765at2759"/>
<keyword evidence="4" id="KW-1185">Reference proteome</keyword>
<dbReference type="Gene3D" id="3.60.21.10">
    <property type="match status" value="2"/>
</dbReference>
<feature type="region of interest" description="Disordered" evidence="1">
    <location>
        <begin position="210"/>
        <end position="234"/>
    </location>
</feature>
<dbReference type="InterPro" id="IPR009003">
    <property type="entry name" value="Peptidase_S1_PA"/>
</dbReference>
<evidence type="ECO:0000256" key="1">
    <source>
        <dbReference type="SAM" id="MobiDB-lite"/>
    </source>
</evidence>
<evidence type="ECO:0008006" key="5">
    <source>
        <dbReference type="Google" id="ProtNLM"/>
    </source>
</evidence>
<name>A0A2N1JET0_9BASI</name>
<feature type="signal peptide" evidence="2">
    <location>
        <begin position="1"/>
        <end position="16"/>
    </location>
</feature>
<feature type="region of interest" description="Disordered" evidence="1">
    <location>
        <begin position="128"/>
        <end position="161"/>
    </location>
</feature>